<dbReference type="GO" id="GO:0051607">
    <property type="term" value="P:defense response to virus"/>
    <property type="evidence" value="ECO:0007669"/>
    <property type="project" value="UniProtKB-KW"/>
</dbReference>
<dbReference type="GO" id="GO:0004518">
    <property type="term" value="F:nuclease activity"/>
    <property type="evidence" value="ECO:0007669"/>
    <property type="project" value="UniProtKB-KW"/>
</dbReference>
<dbReference type="InterPro" id="IPR006474">
    <property type="entry name" value="Helicase_Cas3_CRISPR-ass_core"/>
</dbReference>
<evidence type="ECO:0000259" key="10">
    <source>
        <dbReference type="PROSITE" id="PS51643"/>
    </source>
</evidence>
<dbReference type="NCBIfam" id="TIGR01587">
    <property type="entry name" value="cas3_core"/>
    <property type="match status" value="1"/>
</dbReference>
<evidence type="ECO:0000256" key="2">
    <source>
        <dbReference type="ARBA" id="ARBA00009046"/>
    </source>
</evidence>
<dbReference type="InterPro" id="IPR011545">
    <property type="entry name" value="DEAD/DEAH_box_helicase_dom"/>
</dbReference>
<dbReference type="CDD" id="cd09641">
    <property type="entry name" value="Cas3''_I"/>
    <property type="match status" value="1"/>
</dbReference>
<dbReference type="Gene3D" id="3.40.50.300">
    <property type="entry name" value="P-loop containing nucleotide triphosphate hydrolases"/>
    <property type="match status" value="2"/>
</dbReference>
<keyword evidence="5" id="KW-0547">Nucleotide-binding</keyword>
<dbReference type="Proteomes" id="UP000282654">
    <property type="component" value="Unassembled WGS sequence"/>
</dbReference>
<dbReference type="GO" id="GO:0005524">
    <property type="term" value="F:ATP binding"/>
    <property type="evidence" value="ECO:0007669"/>
    <property type="project" value="UniProtKB-KW"/>
</dbReference>
<comment type="similarity">
    <text evidence="1">In the N-terminal section; belongs to the CRISPR-associated nuclease Cas3-HD family.</text>
</comment>
<dbReference type="PROSITE" id="PS51643">
    <property type="entry name" value="HD_CAS3"/>
    <property type="match status" value="1"/>
</dbReference>
<dbReference type="InterPro" id="IPR050079">
    <property type="entry name" value="DEAD_box_RNA_helicase"/>
</dbReference>
<evidence type="ECO:0000256" key="7">
    <source>
        <dbReference type="ARBA" id="ARBA00022806"/>
    </source>
</evidence>
<evidence type="ECO:0000313" key="11">
    <source>
        <dbReference type="EMBL" id="RPF46991.1"/>
    </source>
</evidence>
<dbReference type="GO" id="GO:0016787">
    <property type="term" value="F:hydrolase activity"/>
    <property type="evidence" value="ECO:0007669"/>
    <property type="project" value="UniProtKB-KW"/>
</dbReference>
<dbReference type="GO" id="GO:0046872">
    <property type="term" value="F:metal ion binding"/>
    <property type="evidence" value="ECO:0007669"/>
    <property type="project" value="UniProtKB-KW"/>
</dbReference>
<dbReference type="Gene3D" id="1.10.3210.30">
    <property type="match status" value="1"/>
</dbReference>
<dbReference type="SUPFAM" id="SSF52540">
    <property type="entry name" value="P-loop containing nucleoside triphosphate hydrolases"/>
    <property type="match status" value="1"/>
</dbReference>
<dbReference type="RefSeq" id="WP_123929595.1">
    <property type="nucleotide sequence ID" value="NZ_RKRE01000002.1"/>
</dbReference>
<dbReference type="PANTHER" id="PTHR47959">
    <property type="entry name" value="ATP-DEPENDENT RNA HELICASE RHLE-RELATED"/>
    <property type="match status" value="1"/>
</dbReference>
<dbReference type="PANTHER" id="PTHR47959:SF16">
    <property type="entry name" value="CRISPR-ASSOCIATED NUCLEASE_HELICASE CAS3-RELATED"/>
    <property type="match status" value="1"/>
</dbReference>
<dbReference type="OrthoDB" id="9810236at2"/>
<protein>
    <submittedName>
        <fullName evidence="11">CRISPR-associated Cas3 family helicase</fullName>
    </submittedName>
</protein>
<dbReference type="SUPFAM" id="SSF109604">
    <property type="entry name" value="HD-domain/PDEase-like"/>
    <property type="match status" value="1"/>
</dbReference>
<feature type="domain" description="HD Cas3-type" evidence="10">
    <location>
        <begin position="8"/>
        <end position="237"/>
    </location>
</feature>
<evidence type="ECO:0000256" key="5">
    <source>
        <dbReference type="ARBA" id="ARBA00022741"/>
    </source>
</evidence>
<name>A0A3N5BT86_9THEO</name>
<dbReference type="AlphaFoldDB" id="A0A3N5BT86"/>
<dbReference type="Pfam" id="PF22590">
    <property type="entry name" value="Cas3-like_C_2"/>
    <property type="match status" value="1"/>
</dbReference>
<keyword evidence="6" id="KW-0378">Hydrolase</keyword>
<gene>
    <name evidence="11" type="ORF">EDD75_1258</name>
</gene>
<evidence type="ECO:0000256" key="9">
    <source>
        <dbReference type="ARBA" id="ARBA00023118"/>
    </source>
</evidence>
<dbReference type="GO" id="GO:0003676">
    <property type="term" value="F:nucleic acid binding"/>
    <property type="evidence" value="ECO:0007669"/>
    <property type="project" value="InterPro"/>
</dbReference>
<dbReference type="InterPro" id="IPR006483">
    <property type="entry name" value="CRISPR-assoc_Cas3_HD"/>
</dbReference>
<dbReference type="GO" id="GO:0003724">
    <property type="term" value="F:RNA helicase activity"/>
    <property type="evidence" value="ECO:0007669"/>
    <property type="project" value="TreeGrafter"/>
</dbReference>
<dbReference type="CDD" id="cd17930">
    <property type="entry name" value="DEXHc_cas3"/>
    <property type="match status" value="1"/>
</dbReference>
<evidence type="ECO:0000256" key="1">
    <source>
        <dbReference type="ARBA" id="ARBA00006847"/>
    </source>
</evidence>
<keyword evidence="9" id="KW-0051">Antiviral defense</keyword>
<reference evidence="11 12" key="1">
    <citation type="submission" date="2018-11" db="EMBL/GenBank/DDBJ databases">
        <title>Genomic Encyclopedia of Type Strains, Phase IV (KMG-IV): sequencing the most valuable type-strain genomes for metagenomic binning, comparative biology and taxonomic classification.</title>
        <authorList>
            <person name="Goeker M."/>
        </authorList>
    </citation>
    <scope>NUCLEOTIDE SEQUENCE [LARGE SCALE GENOMIC DNA]</scope>
    <source>
        <strain evidence="11 12">DSM 102936</strain>
    </source>
</reference>
<comment type="similarity">
    <text evidence="2">In the central section; belongs to the CRISPR-associated helicase Cas3 family.</text>
</comment>
<evidence type="ECO:0000256" key="8">
    <source>
        <dbReference type="ARBA" id="ARBA00022840"/>
    </source>
</evidence>
<proteinExistence type="inferred from homology"/>
<dbReference type="InterPro" id="IPR027417">
    <property type="entry name" value="P-loop_NTPase"/>
</dbReference>
<keyword evidence="8" id="KW-0067">ATP-binding</keyword>
<dbReference type="NCBIfam" id="TIGR01596">
    <property type="entry name" value="cas3_HD"/>
    <property type="match status" value="1"/>
</dbReference>
<sequence>MPFYAHQSKNRFYLLSAHLAGVAAGAAERVAAVPGRGELFPAALVAGLAHDFGKYTGYFQEYLRTGRGGPEKQHAFLSGLWAAYLAGRLALPPEQQLALFLAVARHHQELTDPEEYLVAPRELAGDWAELEPTIQERLRVVAAQVANLQSQAGAVAASLGAAARRTARLLAGRGLAVPAWLLNDWGPLLKAFLADWQAAFGSLYGIYRRQKRAAGTALGTYFDLLLLFSSLIDADKIHAARVAEAERAALPGDVVDRYRARRFSSPRTAMENLRENLYRSAVTRAAQAPLEQRLFTLTAPTGAGKTLAGLAAACRLRERLAGACGVAPRLIYALPFTSIVDQTFAVAEAILRTALPEPGTALPSTWLLKHHHLAEPVYRGSGREEELSLDEALLLTESWQSEVVVTTFVQFFHTLVGYQNRMLKKFHRLGGAVVILDEVQSIPVEYWPLVEETLRQACAHLGMRVILMTATRPEWFGSGEALELAGDPETVRQQFAAVDRVTLTAEITPCPVAAAAAAFLEQYRPEHSYLVVLNTIKSSIAFFRLLRETWGAQGPPLYYLSTNIVPAERERRLSEIRGRLARGEKPVLVSTQVVEAGVDLDFDEVWRDLGPVDAVVQVAGRCNRHFSRARGRVRLFQLVDEKTNRPLASFVYGKTHTWVAGRLFAERPVLAEPDFFDAVADYFCKVREAKSAAESEKILQAMAALRFTRKGKETGEPAAISDFALIRDLPRYVDVFVCADATAEAVWARYQATVAREADPWRRREAFLSIRRDFRRYLISVPGELLLDRLAAETRPLVIPAYLLDEFYDPETGFKRVEEEGALIY</sequence>
<keyword evidence="3" id="KW-0540">Nuclease</keyword>
<keyword evidence="12" id="KW-1185">Reference proteome</keyword>
<evidence type="ECO:0000256" key="6">
    <source>
        <dbReference type="ARBA" id="ARBA00022801"/>
    </source>
</evidence>
<accession>A0A3N5BT86</accession>
<comment type="caution">
    <text evidence="11">The sequence shown here is derived from an EMBL/GenBank/DDBJ whole genome shotgun (WGS) entry which is preliminary data.</text>
</comment>
<organism evidence="11 12">
    <name type="scientific">Thermodesulfitimonas autotrophica</name>
    <dbReference type="NCBI Taxonomy" id="1894989"/>
    <lineage>
        <taxon>Bacteria</taxon>
        <taxon>Bacillati</taxon>
        <taxon>Bacillota</taxon>
        <taxon>Clostridia</taxon>
        <taxon>Thermoanaerobacterales</taxon>
        <taxon>Thermoanaerobacteraceae</taxon>
        <taxon>Thermodesulfitimonas</taxon>
    </lineage>
</organism>
<keyword evidence="4" id="KW-0479">Metal-binding</keyword>
<keyword evidence="7" id="KW-0347">Helicase</keyword>
<evidence type="ECO:0000256" key="4">
    <source>
        <dbReference type="ARBA" id="ARBA00022723"/>
    </source>
</evidence>
<dbReference type="InterPro" id="IPR054712">
    <property type="entry name" value="Cas3-like_dom"/>
</dbReference>
<dbReference type="EMBL" id="RKRE01000002">
    <property type="protein sequence ID" value="RPF46991.1"/>
    <property type="molecule type" value="Genomic_DNA"/>
</dbReference>
<evidence type="ECO:0000256" key="3">
    <source>
        <dbReference type="ARBA" id="ARBA00022722"/>
    </source>
</evidence>
<evidence type="ECO:0000313" key="12">
    <source>
        <dbReference type="Proteomes" id="UP000282654"/>
    </source>
</evidence>
<dbReference type="InterPro" id="IPR038257">
    <property type="entry name" value="CRISPR-assoc_Cas3_HD_sf"/>
</dbReference>
<dbReference type="Pfam" id="PF00270">
    <property type="entry name" value="DEAD"/>
    <property type="match status" value="1"/>
</dbReference>
<dbReference type="GO" id="GO:0005829">
    <property type="term" value="C:cytosol"/>
    <property type="evidence" value="ECO:0007669"/>
    <property type="project" value="TreeGrafter"/>
</dbReference>